<evidence type="ECO:0000313" key="2">
    <source>
        <dbReference type="Proteomes" id="UP000054538"/>
    </source>
</evidence>
<proteinExistence type="predicted"/>
<protein>
    <submittedName>
        <fullName evidence="1">Uncharacterized protein</fullName>
    </submittedName>
</protein>
<evidence type="ECO:0000313" key="1">
    <source>
        <dbReference type="EMBL" id="KIK72181.1"/>
    </source>
</evidence>
<reference evidence="2" key="2">
    <citation type="submission" date="2015-01" db="EMBL/GenBank/DDBJ databases">
        <title>Evolutionary Origins and Diversification of the Mycorrhizal Mutualists.</title>
        <authorList>
            <consortium name="DOE Joint Genome Institute"/>
            <consortium name="Mycorrhizal Genomics Consortium"/>
            <person name="Kohler A."/>
            <person name="Kuo A."/>
            <person name="Nagy L.G."/>
            <person name="Floudas D."/>
            <person name="Copeland A."/>
            <person name="Barry K.W."/>
            <person name="Cichocki N."/>
            <person name="Veneault-Fourrey C."/>
            <person name="LaButti K."/>
            <person name="Lindquist E.A."/>
            <person name="Lipzen A."/>
            <person name="Lundell T."/>
            <person name="Morin E."/>
            <person name="Murat C."/>
            <person name="Riley R."/>
            <person name="Ohm R."/>
            <person name="Sun H."/>
            <person name="Tunlid A."/>
            <person name="Henrissat B."/>
            <person name="Grigoriev I.V."/>
            <person name="Hibbett D.S."/>
            <person name="Martin F."/>
        </authorList>
    </citation>
    <scope>NUCLEOTIDE SEQUENCE [LARGE SCALE GENOMIC DNA]</scope>
    <source>
        <strain evidence="2">Ve08.2h10</strain>
    </source>
</reference>
<dbReference type="InParanoid" id="A0A0D0CNC7"/>
<organism evidence="1 2">
    <name type="scientific">Paxillus rubicundulus Ve08.2h10</name>
    <dbReference type="NCBI Taxonomy" id="930991"/>
    <lineage>
        <taxon>Eukaryota</taxon>
        <taxon>Fungi</taxon>
        <taxon>Dikarya</taxon>
        <taxon>Basidiomycota</taxon>
        <taxon>Agaricomycotina</taxon>
        <taxon>Agaricomycetes</taxon>
        <taxon>Agaricomycetidae</taxon>
        <taxon>Boletales</taxon>
        <taxon>Paxilineae</taxon>
        <taxon>Paxillaceae</taxon>
        <taxon>Paxillus</taxon>
    </lineage>
</organism>
<dbReference type="AlphaFoldDB" id="A0A0D0CNC7"/>
<dbReference type="OrthoDB" id="2678913at2759"/>
<sequence length="62" mass="7030">IGGTLHYLLKGVPFNVVKVMGNWARDSFTLYLCNHALILAPFLQVNDQVLTSFNRFTMPPIH</sequence>
<accession>A0A0D0CNC7</accession>
<dbReference type="Proteomes" id="UP000054538">
    <property type="component" value="Unassembled WGS sequence"/>
</dbReference>
<dbReference type="STRING" id="930991.A0A0D0CNC7"/>
<gene>
    <name evidence="1" type="ORF">PAXRUDRAFT_181193</name>
</gene>
<dbReference type="EMBL" id="KN831132">
    <property type="protein sequence ID" value="KIK72181.1"/>
    <property type="molecule type" value="Genomic_DNA"/>
</dbReference>
<keyword evidence="2" id="KW-1185">Reference proteome</keyword>
<dbReference type="HOGENOM" id="CLU_181930_0_0_1"/>
<name>A0A0D0CNC7_9AGAM</name>
<feature type="non-terminal residue" evidence="1">
    <location>
        <position position="1"/>
    </location>
</feature>
<reference evidence="1 2" key="1">
    <citation type="submission" date="2014-04" db="EMBL/GenBank/DDBJ databases">
        <authorList>
            <consortium name="DOE Joint Genome Institute"/>
            <person name="Kuo A."/>
            <person name="Kohler A."/>
            <person name="Jargeat P."/>
            <person name="Nagy L.G."/>
            <person name="Floudas D."/>
            <person name="Copeland A."/>
            <person name="Barry K.W."/>
            <person name="Cichocki N."/>
            <person name="Veneault-Fourrey C."/>
            <person name="LaButti K."/>
            <person name="Lindquist E.A."/>
            <person name="Lipzen A."/>
            <person name="Lundell T."/>
            <person name="Morin E."/>
            <person name="Murat C."/>
            <person name="Sun H."/>
            <person name="Tunlid A."/>
            <person name="Henrissat B."/>
            <person name="Grigoriev I.V."/>
            <person name="Hibbett D.S."/>
            <person name="Martin F."/>
            <person name="Nordberg H.P."/>
            <person name="Cantor M.N."/>
            <person name="Hua S.X."/>
        </authorList>
    </citation>
    <scope>NUCLEOTIDE SEQUENCE [LARGE SCALE GENOMIC DNA]</scope>
    <source>
        <strain evidence="1 2">Ve08.2h10</strain>
    </source>
</reference>